<evidence type="ECO:0000259" key="2">
    <source>
        <dbReference type="Pfam" id="PF00561"/>
    </source>
</evidence>
<dbReference type="InParanoid" id="A0A0C3DBV4"/>
<feature type="domain" description="AB hydrolase-1" evidence="2">
    <location>
        <begin position="52"/>
        <end position="154"/>
    </location>
</feature>
<dbReference type="HOGENOM" id="CLU_028760_2_0_1"/>
<dbReference type="Gene3D" id="3.40.50.1820">
    <property type="entry name" value="alpha/beta hydrolase"/>
    <property type="match status" value="1"/>
</dbReference>
<dbReference type="InterPro" id="IPR008220">
    <property type="entry name" value="HAT_MetX-like"/>
</dbReference>
<evidence type="ECO:0000256" key="1">
    <source>
        <dbReference type="ARBA" id="ARBA00006886"/>
    </source>
</evidence>
<reference evidence="4" key="2">
    <citation type="submission" date="2015-01" db="EMBL/GenBank/DDBJ databases">
        <title>Evolutionary Origins and Diversification of the Mycorrhizal Mutualists.</title>
        <authorList>
            <consortium name="DOE Joint Genome Institute"/>
            <consortium name="Mycorrhizal Genomics Consortium"/>
            <person name="Kohler A."/>
            <person name="Kuo A."/>
            <person name="Nagy L.G."/>
            <person name="Floudas D."/>
            <person name="Copeland A."/>
            <person name="Barry K.W."/>
            <person name="Cichocki N."/>
            <person name="Veneault-Fourrey C."/>
            <person name="LaButti K."/>
            <person name="Lindquist E.A."/>
            <person name="Lipzen A."/>
            <person name="Lundell T."/>
            <person name="Morin E."/>
            <person name="Murat C."/>
            <person name="Riley R."/>
            <person name="Ohm R."/>
            <person name="Sun H."/>
            <person name="Tunlid A."/>
            <person name="Henrissat B."/>
            <person name="Grigoriev I.V."/>
            <person name="Hibbett D.S."/>
            <person name="Martin F."/>
        </authorList>
    </citation>
    <scope>NUCLEOTIDE SEQUENCE [LARGE SCALE GENOMIC DNA]</scope>
    <source>
        <strain evidence="4">Zn</strain>
    </source>
</reference>
<dbReference type="PANTHER" id="PTHR32268:SF15">
    <property type="entry name" value="HOMOSERINE ACETYLTRANSFERASE FAMILY PROTEIN (AFU_ORTHOLOGUE AFUA_1G15350)"/>
    <property type="match status" value="1"/>
</dbReference>
<sequence length="334" mass="37187">MFHPGPYDSTGILYYSIPSFHFVAGPNLPIRVAYRSFNPTSSRAICVPTSEHGRINSTLNFANGALKDYHVVVVAMLGNGESSSPSNTRNIPQPLYQDCINAYYELFTKHLNIPELEAVVGFGMGAQQAYYWSYMRPGFVKNAVVICGSARTSRYAHMLLDGPATALISSAGYTTGKTEELNIGTTDRKHAYGKVICAWWTSPAWFKDELFKTVLGFETIRDFMDSCESSFNSWNATDLLCLLKMWQLGDIAALREDRDYEKALENIEARVLVIVSRTDCYFSPQESAIEIKHLKRGELVVLDTIWGHGAGSGASEEDTAVIDKAIADFLRRSQ</sequence>
<dbReference type="PANTHER" id="PTHR32268">
    <property type="entry name" value="HOMOSERINE O-ACETYLTRANSFERASE"/>
    <property type="match status" value="1"/>
</dbReference>
<keyword evidence="4" id="KW-1185">Reference proteome</keyword>
<dbReference type="GO" id="GO:0016747">
    <property type="term" value="F:acyltransferase activity, transferring groups other than amino-acyl groups"/>
    <property type="evidence" value="ECO:0007669"/>
    <property type="project" value="InterPro"/>
</dbReference>
<evidence type="ECO:0000313" key="3">
    <source>
        <dbReference type="EMBL" id="KIM99422.1"/>
    </source>
</evidence>
<dbReference type="Proteomes" id="UP000054321">
    <property type="component" value="Unassembled WGS sequence"/>
</dbReference>
<dbReference type="InterPro" id="IPR029058">
    <property type="entry name" value="AB_hydrolase_fold"/>
</dbReference>
<accession>A0A0C3DBV4</accession>
<comment type="similarity">
    <text evidence="1">Belongs to the AB hydrolase superfamily. MetX family.</text>
</comment>
<dbReference type="Pfam" id="PF00561">
    <property type="entry name" value="Abhydrolase_1"/>
    <property type="match status" value="1"/>
</dbReference>
<dbReference type="AlphaFoldDB" id="A0A0C3DBV4"/>
<dbReference type="SUPFAM" id="SSF53474">
    <property type="entry name" value="alpha/beta-Hydrolases"/>
    <property type="match status" value="1"/>
</dbReference>
<organism evidence="3 4">
    <name type="scientific">Oidiodendron maius (strain Zn)</name>
    <dbReference type="NCBI Taxonomy" id="913774"/>
    <lineage>
        <taxon>Eukaryota</taxon>
        <taxon>Fungi</taxon>
        <taxon>Dikarya</taxon>
        <taxon>Ascomycota</taxon>
        <taxon>Pezizomycotina</taxon>
        <taxon>Leotiomycetes</taxon>
        <taxon>Leotiomycetes incertae sedis</taxon>
        <taxon>Myxotrichaceae</taxon>
        <taxon>Oidiodendron</taxon>
    </lineage>
</organism>
<protein>
    <recommendedName>
        <fullName evidence="2">AB hydrolase-1 domain-containing protein</fullName>
    </recommendedName>
</protein>
<gene>
    <name evidence="3" type="ORF">OIDMADRAFT_43301</name>
</gene>
<dbReference type="STRING" id="913774.A0A0C3DBV4"/>
<evidence type="ECO:0000313" key="4">
    <source>
        <dbReference type="Proteomes" id="UP000054321"/>
    </source>
</evidence>
<proteinExistence type="inferred from homology"/>
<dbReference type="OrthoDB" id="9972683at2759"/>
<dbReference type="EMBL" id="KN832879">
    <property type="protein sequence ID" value="KIM99422.1"/>
    <property type="molecule type" value="Genomic_DNA"/>
</dbReference>
<dbReference type="InterPro" id="IPR000073">
    <property type="entry name" value="AB_hydrolase_1"/>
</dbReference>
<reference evidence="3 4" key="1">
    <citation type="submission" date="2014-04" db="EMBL/GenBank/DDBJ databases">
        <authorList>
            <consortium name="DOE Joint Genome Institute"/>
            <person name="Kuo A."/>
            <person name="Martino E."/>
            <person name="Perotto S."/>
            <person name="Kohler A."/>
            <person name="Nagy L.G."/>
            <person name="Floudas D."/>
            <person name="Copeland A."/>
            <person name="Barry K.W."/>
            <person name="Cichocki N."/>
            <person name="Veneault-Fourrey C."/>
            <person name="LaButti K."/>
            <person name="Lindquist E.A."/>
            <person name="Lipzen A."/>
            <person name="Lundell T."/>
            <person name="Morin E."/>
            <person name="Murat C."/>
            <person name="Sun H."/>
            <person name="Tunlid A."/>
            <person name="Henrissat B."/>
            <person name="Grigoriev I.V."/>
            <person name="Hibbett D.S."/>
            <person name="Martin F."/>
            <person name="Nordberg H.P."/>
            <person name="Cantor M.N."/>
            <person name="Hua S.X."/>
        </authorList>
    </citation>
    <scope>NUCLEOTIDE SEQUENCE [LARGE SCALE GENOMIC DNA]</scope>
    <source>
        <strain evidence="3 4">Zn</strain>
    </source>
</reference>
<name>A0A0C3DBV4_OIDMZ</name>